<dbReference type="RefSeq" id="WP_090764447.1">
    <property type="nucleotide sequence ID" value="NZ_FNFB01000007.1"/>
</dbReference>
<evidence type="ECO:0000313" key="3">
    <source>
        <dbReference type="Proteomes" id="UP000198683"/>
    </source>
</evidence>
<sequence>MRALPGSTPVTRAVRIIPDRRFPFLSLARARRNLLVLAVLVVLCETFDGPVALTLLLALVGAAIPFAVALLGGADMVRALFLMPPRPNDLQPKG</sequence>
<keyword evidence="1" id="KW-0472">Membrane</keyword>
<keyword evidence="3" id="KW-1185">Reference proteome</keyword>
<dbReference type="STRING" id="683260.SAMN05421874_107205"/>
<dbReference type="AlphaFoldDB" id="A0A1G9BL19"/>
<organism evidence="2 3">
    <name type="scientific">Nonomuraea maritima</name>
    <dbReference type="NCBI Taxonomy" id="683260"/>
    <lineage>
        <taxon>Bacteria</taxon>
        <taxon>Bacillati</taxon>
        <taxon>Actinomycetota</taxon>
        <taxon>Actinomycetes</taxon>
        <taxon>Streptosporangiales</taxon>
        <taxon>Streptosporangiaceae</taxon>
        <taxon>Nonomuraea</taxon>
    </lineage>
</organism>
<reference evidence="2 3" key="1">
    <citation type="submission" date="2016-10" db="EMBL/GenBank/DDBJ databases">
        <authorList>
            <person name="de Groot N.N."/>
        </authorList>
    </citation>
    <scope>NUCLEOTIDE SEQUENCE [LARGE SCALE GENOMIC DNA]</scope>
    <source>
        <strain evidence="2 3">CGMCC 4.5681</strain>
    </source>
</reference>
<accession>A0A1G9BL19</accession>
<evidence type="ECO:0000313" key="2">
    <source>
        <dbReference type="EMBL" id="SDK40166.1"/>
    </source>
</evidence>
<dbReference type="Proteomes" id="UP000198683">
    <property type="component" value="Unassembled WGS sequence"/>
</dbReference>
<proteinExistence type="predicted"/>
<evidence type="ECO:0000256" key="1">
    <source>
        <dbReference type="SAM" id="Phobius"/>
    </source>
</evidence>
<keyword evidence="1" id="KW-1133">Transmembrane helix</keyword>
<protein>
    <submittedName>
        <fullName evidence="2">Uncharacterized protein</fullName>
    </submittedName>
</protein>
<name>A0A1G9BL19_9ACTN</name>
<feature type="transmembrane region" description="Helical" evidence="1">
    <location>
        <begin position="56"/>
        <end position="77"/>
    </location>
</feature>
<keyword evidence="1" id="KW-0812">Transmembrane</keyword>
<dbReference type="EMBL" id="FNFB01000007">
    <property type="protein sequence ID" value="SDK40166.1"/>
    <property type="molecule type" value="Genomic_DNA"/>
</dbReference>
<gene>
    <name evidence="2" type="ORF">SAMN05421874_107205</name>
</gene>